<dbReference type="GO" id="GO:0016787">
    <property type="term" value="F:hydrolase activity"/>
    <property type="evidence" value="ECO:0007669"/>
    <property type="project" value="UniProtKB-KW"/>
</dbReference>
<dbReference type="RefSeq" id="WP_219051820.1">
    <property type="nucleotide sequence ID" value="NZ_JAHWDP010000002.1"/>
</dbReference>
<keyword evidence="2" id="KW-0378">Hydrolase</keyword>
<dbReference type="EMBL" id="JAHWDP010000002">
    <property type="protein sequence ID" value="MBW2937391.1"/>
    <property type="molecule type" value="Genomic_DNA"/>
</dbReference>
<name>A0A9X1FMQ7_9FLAO</name>
<evidence type="ECO:0000313" key="2">
    <source>
        <dbReference type="EMBL" id="MBW2937391.1"/>
    </source>
</evidence>
<keyword evidence="3" id="KW-1185">Reference proteome</keyword>
<protein>
    <submittedName>
        <fullName evidence="2">Acyloxyacyl hydrolase</fullName>
    </submittedName>
</protein>
<dbReference type="Proteomes" id="UP001138686">
    <property type="component" value="Unassembled WGS sequence"/>
</dbReference>
<feature type="chain" id="PRO_5040968768" evidence="1">
    <location>
        <begin position="19"/>
        <end position="418"/>
    </location>
</feature>
<keyword evidence="1" id="KW-0732">Signal</keyword>
<dbReference type="InterPro" id="IPR018550">
    <property type="entry name" value="Lipid-A_deacylase-rel"/>
</dbReference>
<feature type="signal peptide" evidence="1">
    <location>
        <begin position="1"/>
        <end position="18"/>
    </location>
</feature>
<gene>
    <name evidence="2" type="ORF">KXJ69_04700</name>
</gene>
<accession>A0A9X1FMQ7</accession>
<proteinExistence type="predicted"/>
<evidence type="ECO:0000313" key="3">
    <source>
        <dbReference type="Proteomes" id="UP001138686"/>
    </source>
</evidence>
<dbReference type="Pfam" id="PF09411">
    <property type="entry name" value="PagL"/>
    <property type="match status" value="1"/>
</dbReference>
<dbReference type="AlphaFoldDB" id="A0A9X1FMQ7"/>
<comment type="caution">
    <text evidence="2">The sequence shown here is derived from an EMBL/GenBank/DDBJ whole genome shotgun (WGS) entry which is preliminary data.</text>
</comment>
<evidence type="ECO:0000256" key="1">
    <source>
        <dbReference type="SAM" id="SignalP"/>
    </source>
</evidence>
<sequence>MKNILTTLFFIGTLCAFAQENSISKASEFVITPEFMLGISAEANDFFPDRSLQKQLIIGFGREHHNNPQEWAYWLNAPKTAINFGLTDFGNSEEIGYAISAMPIIEFNIFKSKRLKILTGMGVSYFPIKYDPVENPFNQAITTDVSWSFRAGFNYEFIKTEKLDWRIGIGYYHHSNGHTKLPNQGLNSFLGSFSIDIKNPYHKPSAESTVERVIPEKSQYRFASLRFGLGNNVLSLAFNDQKPIYTIAGEYGKVINKTYKLGIGFYYRYYDHYYDYIKNNESLVQDGREFEDFRKNPWYNATALGITINGEFLLNHIGIDLQIGANVFKPAYKIDWRINEGWDNTPREIPEDWVLGEFTTKFKLKHIISSRMGIKYYMFGNNDVPTHNLFVAAHINSNLGQADFTEFSLGYVYSFKNK</sequence>
<organism evidence="2 3">
    <name type="scientific">Halomarinibacterium sedimenti</name>
    <dbReference type="NCBI Taxonomy" id="2857106"/>
    <lineage>
        <taxon>Bacteria</taxon>
        <taxon>Pseudomonadati</taxon>
        <taxon>Bacteroidota</taxon>
        <taxon>Flavobacteriia</taxon>
        <taxon>Flavobacteriales</taxon>
        <taxon>Flavobacteriaceae</taxon>
        <taxon>Halomarinibacterium</taxon>
    </lineage>
</organism>
<reference evidence="2" key="1">
    <citation type="submission" date="2021-07" db="EMBL/GenBank/DDBJ databases">
        <title>Aureisphaera sp. CAU 1614 isolated from sea sediment.</title>
        <authorList>
            <person name="Kim W."/>
        </authorList>
    </citation>
    <scope>NUCLEOTIDE SEQUENCE</scope>
    <source>
        <strain evidence="2">CAU 1614</strain>
    </source>
</reference>